<dbReference type="AlphaFoldDB" id="A0AA39WYM9"/>
<protein>
    <submittedName>
        <fullName evidence="1">Uncharacterized protein</fullName>
    </submittedName>
</protein>
<dbReference type="EMBL" id="JAULSU010000003">
    <property type="protein sequence ID" value="KAK0624047.1"/>
    <property type="molecule type" value="Genomic_DNA"/>
</dbReference>
<comment type="caution">
    <text evidence="1">The sequence shown here is derived from an EMBL/GenBank/DDBJ whole genome shotgun (WGS) entry which is preliminary data.</text>
</comment>
<gene>
    <name evidence="1" type="ORF">B0T14DRAFT_517461</name>
</gene>
<organism evidence="1 2">
    <name type="scientific">Immersiella caudata</name>
    <dbReference type="NCBI Taxonomy" id="314043"/>
    <lineage>
        <taxon>Eukaryota</taxon>
        <taxon>Fungi</taxon>
        <taxon>Dikarya</taxon>
        <taxon>Ascomycota</taxon>
        <taxon>Pezizomycotina</taxon>
        <taxon>Sordariomycetes</taxon>
        <taxon>Sordariomycetidae</taxon>
        <taxon>Sordariales</taxon>
        <taxon>Lasiosphaeriaceae</taxon>
        <taxon>Immersiella</taxon>
    </lineage>
</organism>
<accession>A0AA39WYM9</accession>
<evidence type="ECO:0000313" key="2">
    <source>
        <dbReference type="Proteomes" id="UP001175000"/>
    </source>
</evidence>
<keyword evidence="2" id="KW-1185">Reference proteome</keyword>
<dbReference type="Proteomes" id="UP001175000">
    <property type="component" value="Unassembled WGS sequence"/>
</dbReference>
<proteinExistence type="predicted"/>
<sequence>MAPVMIFAFGPEDSFVFWCSTKLITHRACPAFATTVSARLGTPYSLTLGPGENEYAAVYLNKETNSIWRSLNYAKDTHLYGITNILFAKNDGPSHPSEERISIGGPSSDKSSQHTYIVVKGGVVYLPPSKTTPLPASLTATLDNEKRLKKPVRDVVLGHGGAWFLQYTDGTYKFDFAGRYQELEQILQSDVPDIQHLSLSRCSAEHFFLAYAGCKKVRYSMKAAFEGMIVPLIREYYASCKTVSGAVDGDTGVEAKPGELPPPYT</sequence>
<name>A0AA39WYM9_9PEZI</name>
<reference evidence="1" key="1">
    <citation type="submission" date="2023-06" db="EMBL/GenBank/DDBJ databases">
        <title>Genome-scale phylogeny and comparative genomics of the fungal order Sordariales.</title>
        <authorList>
            <consortium name="Lawrence Berkeley National Laboratory"/>
            <person name="Hensen N."/>
            <person name="Bonometti L."/>
            <person name="Westerberg I."/>
            <person name="Brannstrom I.O."/>
            <person name="Guillou S."/>
            <person name="Cros-Aarteil S."/>
            <person name="Calhoun S."/>
            <person name="Haridas S."/>
            <person name="Kuo A."/>
            <person name="Mondo S."/>
            <person name="Pangilinan J."/>
            <person name="Riley R."/>
            <person name="Labutti K."/>
            <person name="Andreopoulos B."/>
            <person name="Lipzen A."/>
            <person name="Chen C."/>
            <person name="Yanf M."/>
            <person name="Daum C."/>
            <person name="Ng V."/>
            <person name="Clum A."/>
            <person name="Steindorff A."/>
            <person name="Ohm R."/>
            <person name="Martin F."/>
            <person name="Silar P."/>
            <person name="Natvig D."/>
            <person name="Lalanne C."/>
            <person name="Gautier V."/>
            <person name="Ament-Velasquez S.L."/>
            <person name="Kruys A."/>
            <person name="Hutchinson M.I."/>
            <person name="Powell A.J."/>
            <person name="Barry K."/>
            <person name="Miller A.N."/>
            <person name="Grigoriev I.V."/>
            <person name="Debuchy R."/>
            <person name="Gladieux P."/>
            <person name="Thoren M.H."/>
            <person name="Johannesson H."/>
        </authorList>
    </citation>
    <scope>NUCLEOTIDE SEQUENCE</scope>
    <source>
        <strain evidence="1">CBS 606.72</strain>
    </source>
</reference>
<evidence type="ECO:0000313" key="1">
    <source>
        <dbReference type="EMBL" id="KAK0624047.1"/>
    </source>
</evidence>